<feature type="modified residue" description="4-aspartylphosphate" evidence="1">
    <location>
        <position position="59"/>
    </location>
</feature>
<dbReference type="Proteomes" id="UP000002208">
    <property type="component" value="Plasmid 1"/>
</dbReference>
<dbReference type="Pfam" id="PF00072">
    <property type="entry name" value="Response_reg"/>
    <property type="match status" value="1"/>
</dbReference>
<dbReference type="AlphaFoldDB" id="C1D2C1"/>
<dbReference type="InterPro" id="IPR011006">
    <property type="entry name" value="CheY-like_superfamily"/>
</dbReference>
<dbReference type="Gene3D" id="3.40.50.2300">
    <property type="match status" value="1"/>
</dbReference>
<dbReference type="HOGENOM" id="CLU_000445_69_17_0"/>
<evidence type="ECO:0000313" key="4">
    <source>
        <dbReference type="Proteomes" id="UP000002208"/>
    </source>
</evidence>
<evidence type="ECO:0000259" key="2">
    <source>
        <dbReference type="PROSITE" id="PS50110"/>
    </source>
</evidence>
<dbReference type="CDD" id="cd17557">
    <property type="entry name" value="REC_Rcp-like"/>
    <property type="match status" value="1"/>
</dbReference>
<keyword evidence="3" id="KW-0614">Plasmid</keyword>
<protein>
    <submittedName>
        <fullName evidence="3">Putative response regulator, cheY</fullName>
    </submittedName>
</protein>
<dbReference type="EMBL" id="CP001115">
    <property type="protein sequence ID" value="ACO47560.1"/>
    <property type="molecule type" value="Genomic_DNA"/>
</dbReference>
<dbReference type="SUPFAM" id="SSF52172">
    <property type="entry name" value="CheY-like"/>
    <property type="match status" value="1"/>
</dbReference>
<dbReference type="InterPro" id="IPR052893">
    <property type="entry name" value="TCS_response_regulator"/>
</dbReference>
<keyword evidence="1" id="KW-0597">Phosphoprotein</keyword>
<dbReference type="KEGG" id="ddr:Deide_1p01251"/>
<organism evidence="3 4">
    <name type="scientific">Deinococcus deserti (strain DSM 17065 / CIP 109153 / LMG 22923 / VCD115)</name>
    <dbReference type="NCBI Taxonomy" id="546414"/>
    <lineage>
        <taxon>Bacteria</taxon>
        <taxon>Thermotogati</taxon>
        <taxon>Deinococcota</taxon>
        <taxon>Deinococci</taxon>
        <taxon>Deinococcales</taxon>
        <taxon>Deinococcaceae</taxon>
        <taxon>Deinococcus</taxon>
    </lineage>
</organism>
<evidence type="ECO:0000256" key="1">
    <source>
        <dbReference type="PROSITE-ProRule" id="PRU00169"/>
    </source>
</evidence>
<geneLocation type="plasmid" evidence="4">
    <name>pDeide1</name>
</geneLocation>
<dbReference type="SMART" id="SM00448">
    <property type="entry name" value="REC"/>
    <property type="match status" value="1"/>
</dbReference>
<sequence>MPVAPSHFLLVDDNPIDLLLAQEAFHEVCPSCALTAAHSGHEALKLLKSTPLPDVILLDINMPGITGFEMLEYLKQDRRLRHIPVVMLSSSSAQRDIHEAYSLHASSYLVKSSEFATFLHQIDAFLTYWQASRVPFFRE</sequence>
<dbReference type="PANTHER" id="PTHR44520:SF2">
    <property type="entry name" value="RESPONSE REGULATOR RCP1"/>
    <property type="match status" value="1"/>
</dbReference>
<dbReference type="GO" id="GO:0000160">
    <property type="term" value="P:phosphorelay signal transduction system"/>
    <property type="evidence" value="ECO:0007669"/>
    <property type="project" value="InterPro"/>
</dbReference>
<keyword evidence="4" id="KW-1185">Reference proteome</keyword>
<dbReference type="RefSeq" id="WP_012694683.1">
    <property type="nucleotide sequence ID" value="NC_012527.1"/>
</dbReference>
<dbReference type="PANTHER" id="PTHR44520">
    <property type="entry name" value="RESPONSE REGULATOR RCP1-RELATED"/>
    <property type="match status" value="1"/>
</dbReference>
<evidence type="ECO:0000313" key="3">
    <source>
        <dbReference type="EMBL" id="ACO47560.1"/>
    </source>
</evidence>
<name>C1D2C1_DEIDV</name>
<accession>C1D2C1</accession>
<gene>
    <name evidence="3" type="ordered locus">Deide_1p01251</name>
</gene>
<feature type="domain" description="Response regulatory" evidence="2">
    <location>
        <begin position="7"/>
        <end position="126"/>
    </location>
</feature>
<dbReference type="OrthoDB" id="9785718at2"/>
<dbReference type="PROSITE" id="PS50110">
    <property type="entry name" value="RESPONSE_REGULATORY"/>
    <property type="match status" value="1"/>
</dbReference>
<reference evidence="3 4" key="1">
    <citation type="journal article" date="2009" name="PLoS Genet.">
        <title>Alliance of proteomics and genomics to unravel the specificities of Sahara bacterium Deinococcus deserti.</title>
        <authorList>
            <person name="de Groot A."/>
            <person name="Dulermo R."/>
            <person name="Ortet P."/>
            <person name="Blanchard L."/>
            <person name="Guerin P."/>
            <person name="Fernandez B."/>
            <person name="Vacherie B."/>
            <person name="Dossat C."/>
            <person name="Jolivet E."/>
            <person name="Siguier P."/>
            <person name="Chandler M."/>
            <person name="Barakat M."/>
            <person name="Dedieu A."/>
            <person name="Barbe V."/>
            <person name="Heulin T."/>
            <person name="Sommer S."/>
            <person name="Achouak W."/>
            <person name="Armengaud J."/>
        </authorList>
    </citation>
    <scope>NUCLEOTIDE SEQUENCE [LARGE SCALE GENOMIC DNA]</scope>
    <source>
        <strain evidence="4">DSM 17065 / CIP 109153 / LMG 22923 / VCD115</strain>
        <plasmid evidence="4">pDeide1</plasmid>
    </source>
</reference>
<proteinExistence type="predicted"/>
<dbReference type="InterPro" id="IPR001789">
    <property type="entry name" value="Sig_transdc_resp-reg_receiver"/>
</dbReference>